<evidence type="ECO:0000313" key="5">
    <source>
        <dbReference type="Proteomes" id="UP000229740"/>
    </source>
</evidence>
<dbReference type="PROSITE" id="PS51257">
    <property type="entry name" value="PROKAR_LIPOPROTEIN"/>
    <property type="match status" value="1"/>
</dbReference>
<dbReference type="AlphaFoldDB" id="A0A2G6E3N7"/>
<dbReference type="InterPro" id="IPR054090">
    <property type="entry name" value="Cep192_Spd-2-like_dom"/>
</dbReference>
<evidence type="ECO:0000259" key="3">
    <source>
        <dbReference type="Pfam" id="PF22073"/>
    </source>
</evidence>
<organism evidence="4 5">
    <name type="scientific">candidate division KSB3 bacterium</name>
    <dbReference type="NCBI Taxonomy" id="2044937"/>
    <lineage>
        <taxon>Bacteria</taxon>
        <taxon>candidate division KSB3</taxon>
    </lineage>
</organism>
<feature type="signal peptide" evidence="2">
    <location>
        <begin position="1"/>
        <end position="19"/>
    </location>
</feature>
<reference evidence="4 5" key="1">
    <citation type="submission" date="2017-10" db="EMBL/GenBank/DDBJ databases">
        <title>Novel microbial diversity and functional potential in the marine mammal oral microbiome.</title>
        <authorList>
            <person name="Dudek N.K."/>
            <person name="Sun C.L."/>
            <person name="Burstein D."/>
            <person name="Kantor R.S."/>
            <person name="Aliaga Goltsman D.S."/>
            <person name="Bik E.M."/>
            <person name="Thomas B.C."/>
            <person name="Banfield J.F."/>
            <person name="Relman D.A."/>
        </authorList>
    </citation>
    <scope>NUCLEOTIDE SEQUENCE [LARGE SCALE GENOMIC DNA]</scope>
    <source>
        <strain evidence="4">DOLZORAL124_49_17</strain>
    </source>
</reference>
<keyword evidence="2" id="KW-0732">Signal</keyword>
<dbReference type="Pfam" id="PF22073">
    <property type="entry name" value="Cep192_D4"/>
    <property type="match status" value="1"/>
</dbReference>
<dbReference type="InterPro" id="IPR013783">
    <property type="entry name" value="Ig-like_fold"/>
</dbReference>
<protein>
    <recommendedName>
        <fullName evidence="3">Cep192/Spd-2-like domain-containing protein</fullName>
    </recommendedName>
</protein>
<accession>A0A2G6E3N7</accession>
<sequence length="155" mass="16825">MKTLQSLVRLTVLVSAAVAILTGCSSSDTKDLLPDVSVSVTALNFQVTVDEYQLQTVTVKNLNSRENVVLERITSTNEVFRVGGYFTDGALVPLETPITVEGNGARTIYIAFYPVEVGRHEGKLVVESRDSDDNPETDLVTLTGFGQPEAETEDD</sequence>
<feature type="chain" id="PRO_5013552705" description="Cep192/Spd-2-like domain-containing protein" evidence="2">
    <location>
        <begin position="20"/>
        <end position="155"/>
    </location>
</feature>
<feature type="domain" description="Cep192/Spd-2-like" evidence="3">
    <location>
        <begin position="36"/>
        <end position="146"/>
    </location>
</feature>
<gene>
    <name evidence="4" type="ORF">CSB45_11890</name>
</gene>
<evidence type="ECO:0000256" key="1">
    <source>
        <dbReference type="SAM" id="MobiDB-lite"/>
    </source>
</evidence>
<dbReference type="EMBL" id="PDPS01000035">
    <property type="protein sequence ID" value="PID56378.1"/>
    <property type="molecule type" value="Genomic_DNA"/>
</dbReference>
<comment type="caution">
    <text evidence="4">The sequence shown here is derived from an EMBL/GenBank/DDBJ whole genome shotgun (WGS) entry which is preliminary data.</text>
</comment>
<name>A0A2G6E3N7_9BACT</name>
<dbReference type="Proteomes" id="UP000229740">
    <property type="component" value="Unassembled WGS sequence"/>
</dbReference>
<dbReference type="Gene3D" id="2.60.40.10">
    <property type="entry name" value="Immunoglobulins"/>
    <property type="match status" value="1"/>
</dbReference>
<feature type="region of interest" description="Disordered" evidence="1">
    <location>
        <begin position="128"/>
        <end position="155"/>
    </location>
</feature>
<proteinExistence type="predicted"/>
<evidence type="ECO:0000313" key="4">
    <source>
        <dbReference type="EMBL" id="PID56378.1"/>
    </source>
</evidence>
<evidence type="ECO:0000256" key="2">
    <source>
        <dbReference type="SAM" id="SignalP"/>
    </source>
</evidence>